<dbReference type="OrthoDB" id="324294at2"/>
<proteinExistence type="inferred from homology"/>
<dbReference type="PANTHER" id="PTHR10210">
    <property type="entry name" value="RIBOSE-PHOSPHATE DIPHOSPHOKINASE FAMILY MEMBER"/>
    <property type="match status" value="1"/>
</dbReference>
<dbReference type="NCBIfam" id="TIGR01251">
    <property type="entry name" value="ribP_PPkin"/>
    <property type="match status" value="1"/>
</dbReference>
<sequence length="310" mass="32799">MSAIALQALPSGTGAAKRLAARLDSGSGLGCDEIALHRFPDGELRVTVAPAADTTILFAPLDQPNDKLIALLFAAEALRRDGARRLVLVAPYLCYMRQDIAFHPGEAISQRAVGRLLATLVARVVTVDAHLHRTSEIRSVFPDIEAENLSAMPAIADALAADGIDPATVVIGPDAESEPWVSDLASRLRLQHTVARKRRHGDRSVEIDFADPTLLAGRPALMVDDIVSSGTTLMVAARALRAMATTAVDAVVTHALFPAAMATAFTAAGIRSIRSTDSVPHPTNAIALDEVLAAALRSELGTTRSRETTR</sequence>
<dbReference type="SMART" id="SM01400">
    <property type="entry name" value="Pribosyltran_N"/>
    <property type="match status" value="1"/>
</dbReference>
<dbReference type="Pfam" id="PF13793">
    <property type="entry name" value="Pribosyltran_N"/>
    <property type="match status" value="1"/>
</dbReference>
<comment type="caution">
    <text evidence="5">The sequence shown here is derived from an EMBL/GenBank/DDBJ whole genome shotgun (WGS) entry which is preliminary data.</text>
</comment>
<evidence type="ECO:0000259" key="4">
    <source>
        <dbReference type="Pfam" id="PF13793"/>
    </source>
</evidence>
<evidence type="ECO:0000313" key="6">
    <source>
        <dbReference type="Proteomes" id="UP000051936"/>
    </source>
</evidence>
<dbReference type="GO" id="GO:0004749">
    <property type="term" value="F:ribose phosphate diphosphokinase activity"/>
    <property type="evidence" value="ECO:0007669"/>
    <property type="project" value="TreeGrafter"/>
</dbReference>
<organism evidence="5 6">
    <name type="scientific">Bradyrhizobium manausense</name>
    <dbReference type="NCBI Taxonomy" id="989370"/>
    <lineage>
        <taxon>Bacteria</taxon>
        <taxon>Pseudomonadati</taxon>
        <taxon>Pseudomonadota</taxon>
        <taxon>Alphaproteobacteria</taxon>
        <taxon>Hyphomicrobiales</taxon>
        <taxon>Nitrobacteraceae</taxon>
        <taxon>Bradyrhizobium</taxon>
    </lineage>
</organism>
<dbReference type="InterPro" id="IPR000836">
    <property type="entry name" value="PRTase_dom"/>
</dbReference>
<evidence type="ECO:0000259" key="3">
    <source>
        <dbReference type="Pfam" id="PF00156"/>
    </source>
</evidence>
<keyword evidence="1 2" id="KW-0545">Nucleotide biosynthesis</keyword>
<dbReference type="GO" id="GO:0000287">
    <property type="term" value="F:magnesium ion binding"/>
    <property type="evidence" value="ECO:0007669"/>
    <property type="project" value="InterPro"/>
</dbReference>
<dbReference type="Proteomes" id="UP000051936">
    <property type="component" value="Unassembled WGS sequence"/>
</dbReference>
<dbReference type="GO" id="GO:0005737">
    <property type="term" value="C:cytoplasm"/>
    <property type="evidence" value="ECO:0007669"/>
    <property type="project" value="TreeGrafter"/>
</dbReference>
<dbReference type="GO" id="GO:0002189">
    <property type="term" value="C:ribose phosphate diphosphokinase complex"/>
    <property type="evidence" value="ECO:0007669"/>
    <property type="project" value="TreeGrafter"/>
</dbReference>
<keyword evidence="6" id="KW-1185">Reference proteome</keyword>
<feature type="domain" description="Phosphoribosyltransferase" evidence="3">
    <location>
        <begin position="167"/>
        <end position="253"/>
    </location>
</feature>
<dbReference type="InterPro" id="IPR029057">
    <property type="entry name" value="PRTase-like"/>
</dbReference>
<dbReference type="PANTHER" id="PTHR10210:SF41">
    <property type="entry name" value="RIBOSE-PHOSPHATE PYROPHOSPHOKINASE 1, CHLOROPLASTIC"/>
    <property type="match status" value="1"/>
</dbReference>
<dbReference type="EMBL" id="LJYG01000102">
    <property type="protein sequence ID" value="KRQ06214.1"/>
    <property type="molecule type" value="Genomic_DNA"/>
</dbReference>
<evidence type="ECO:0000256" key="1">
    <source>
        <dbReference type="ARBA" id="ARBA00022727"/>
    </source>
</evidence>
<name>A0A0R3D8L3_9BRAD</name>
<dbReference type="Gene3D" id="3.40.50.2020">
    <property type="match status" value="2"/>
</dbReference>
<reference evidence="5 6" key="1">
    <citation type="submission" date="2015-09" db="EMBL/GenBank/DDBJ databases">
        <title>Draft Genome Sequence of Bradyrhizobium manausense Strain BR 3351T, a Novel Symbiotic Nitrogen-Fixing Alphaproteobacterium Isolated from Brazilian Amazon Rain Forest.</title>
        <authorList>
            <person name="De Araujo J.L."/>
            <person name="Zilli J.E."/>
        </authorList>
    </citation>
    <scope>NUCLEOTIDE SEQUENCE [LARGE SCALE GENOMIC DNA]</scope>
    <source>
        <strain evidence="5 6">BR3351</strain>
    </source>
</reference>
<comment type="similarity">
    <text evidence="2">Belongs to the ribose-phosphate pyrophosphokinase family.</text>
</comment>
<dbReference type="CDD" id="cd06223">
    <property type="entry name" value="PRTases_typeI"/>
    <property type="match status" value="1"/>
</dbReference>
<feature type="domain" description="Ribose-phosphate pyrophosphokinase N-terminal" evidence="4">
    <location>
        <begin position="15"/>
        <end position="119"/>
    </location>
</feature>
<evidence type="ECO:0000313" key="5">
    <source>
        <dbReference type="EMBL" id="KRQ06214.1"/>
    </source>
</evidence>
<dbReference type="AlphaFoldDB" id="A0A0R3D8L3"/>
<accession>A0A0R3D8L3</accession>
<gene>
    <name evidence="5" type="ORF">AOQ71_26840</name>
</gene>
<dbReference type="STRING" id="989370.AOQ71_26840"/>
<dbReference type="SUPFAM" id="SSF53271">
    <property type="entry name" value="PRTase-like"/>
    <property type="match status" value="2"/>
</dbReference>
<dbReference type="Pfam" id="PF00156">
    <property type="entry name" value="Pribosyltran"/>
    <property type="match status" value="1"/>
</dbReference>
<dbReference type="InterPro" id="IPR005946">
    <property type="entry name" value="Rib-P_diPkinase"/>
</dbReference>
<dbReference type="InterPro" id="IPR029099">
    <property type="entry name" value="Pribosyltran_N"/>
</dbReference>
<protein>
    <submittedName>
        <fullName evidence="5">Phosphoribosylpyrophosphate synthetase</fullName>
    </submittedName>
</protein>
<dbReference type="NCBIfam" id="NF005537">
    <property type="entry name" value="PRK07199.1"/>
    <property type="match status" value="1"/>
</dbReference>
<dbReference type="GO" id="GO:0006164">
    <property type="term" value="P:purine nucleotide biosynthetic process"/>
    <property type="evidence" value="ECO:0007669"/>
    <property type="project" value="TreeGrafter"/>
</dbReference>
<evidence type="ECO:0000256" key="2">
    <source>
        <dbReference type="RuleBase" id="RU004324"/>
    </source>
</evidence>
<dbReference type="GO" id="GO:0006015">
    <property type="term" value="P:5-phosphoribose 1-diphosphate biosynthetic process"/>
    <property type="evidence" value="ECO:0007669"/>
    <property type="project" value="TreeGrafter"/>
</dbReference>
<dbReference type="RefSeq" id="WP_057753068.1">
    <property type="nucleotide sequence ID" value="NZ_LJYG01000102.1"/>
</dbReference>